<dbReference type="Gene3D" id="3.40.190.150">
    <property type="entry name" value="Bordetella uptake gene, domain 1"/>
    <property type="match status" value="1"/>
</dbReference>
<dbReference type="CDD" id="cd07012">
    <property type="entry name" value="PBP2_Bug_TTT"/>
    <property type="match status" value="1"/>
</dbReference>
<dbReference type="InterPro" id="IPR042100">
    <property type="entry name" value="Bug_dom1"/>
</dbReference>
<evidence type="ECO:0000256" key="1">
    <source>
        <dbReference type="ARBA" id="ARBA00006987"/>
    </source>
</evidence>
<dbReference type="RefSeq" id="WP_127787024.1">
    <property type="nucleotide sequence ID" value="NZ_SACL01000002.1"/>
</dbReference>
<feature type="chain" id="PRO_5019544728" evidence="2">
    <location>
        <begin position="26"/>
        <end position="323"/>
    </location>
</feature>
<dbReference type="Proteomes" id="UP000282957">
    <property type="component" value="Unassembled WGS sequence"/>
</dbReference>
<organism evidence="3 4">
    <name type="scientific">Rhodovarius crocodyli</name>
    <dbReference type="NCBI Taxonomy" id="1979269"/>
    <lineage>
        <taxon>Bacteria</taxon>
        <taxon>Pseudomonadati</taxon>
        <taxon>Pseudomonadota</taxon>
        <taxon>Alphaproteobacteria</taxon>
        <taxon>Acetobacterales</taxon>
        <taxon>Roseomonadaceae</taxon>
        <taxon>Rhodovarius</taxon>
    </lineage>
</organism>
<reference evidence="3 4" key="1">
    <citation type="submission" date="2019-01" db="EMBL/GenBank/DDBJ databases">
        <authorList>
            <person name="Chen W.-M."/>
        </authorList>
    </citation>
    <scope>NUCLEOTIDE SEQUENCE [LARGE SCALE GENOMIC DNA]</scope>
    <source>
        <strain evidence="3 4">CCP-6</strain>
    </source>
</reference>
<name>A0A437MJK6_9PROT</name>
<comment type="similarity">
    <text evidence="1">Belongs to the UPF0065 (bug) family.</text>
</comment>
<dbReference type="Gene3D" id="3.40.190.10">
    <property type="entry name" value="Periplasmic binding protein-like II"/>
    <property type="match status" value="1"/>
</dbReference>
<dbReference type="PANTHER" id="PTHR42928:SF5">
    <property type="entry name" value="BLR1237 PROTEIN"/>
    <property type="match status" value="1"/>
</dbReference>
<sequence length="323" mass="33753">MLSSVWARRAFIALAALCVAPAAQAQWPDRPIRVLVPFAPGGVTDGIGRLASEWLGQKLGVSVVVENRTGASGAIAAEAAMRAAPDGYTLFTASASQLVMLPALTRVNFDSLRDFAPISIVAGNPQVLGVSESLGVTDLQQFVARARAENGRLNFSSAGPGSSNHLAMALLLQAAGIEMQHIPYRGGAPAMQALLAGEVPAYFGNPSDFIPHLGGGRMRVIAIAGPNRLPSLPGVRTVAEQGYPGFRAETWNGLVAPAGTPQPIIDRLASLLGQACQDAAFRSALERLGTTPECSTPAAFRQAIERDAPLWREAVRVSGASLD</sequence>
<dbReference type="SUPFAM" id="SSF53850">
    <property type="entry name" value="Periplasmic binding protein-like II"/>
    <property type="match status" value="1"/>
</dbReference>
<keyword evidence="4" id="KW-1185">Reference proteome</keyword>
<keyword evidence="2" id="KW-0732">Signal</keyword>
<protein>
    <submittedName>
        <fullName evidence="3">Tripartite tricarboxylate transporter substrate binding protein</fullName>
    </submittedName>
</protein>
<dbReference type="EMBL" id="SACL01000002">
    <property type="protein sequence ID" value="RVT97796.1"/>
    <property type="molecule type" value="Genomic_DNA"/>
</dbReference>
<dbReference type="InterPro" id="IPR005064">
    <property type="entry name" value="BUG"/>
</dbReference>
<evidence type="ECO:0000313" key="3">
    <source>
        <dbReference type="EMBL" id="RVT97796.1"/>
    </source>
</evidence>
<dbReference type="PANTHER" id="PTHR42928">
    <property type="entry name" value="TRICARBOXYLATE-BINDING PROTEIN"/>
    <property type="match status" value="1"/>
</dbReference>
<evidence type="ECO:0000256" key="2">
    <source>
        <dbReference type="SAM" id="SignalP"/>
    </source>
</evidence>
<dbReference type="OrthoDB" id="7375033at2"/>
<dbReference type="AlphaFoldDB" id="A0A437MJK6"/>
<feature type="signal peptide" evidence="2">
    <location>
        <begin position="1"/>
        <end position="25"/>
    </location>
</feature>
<proteinExistence type="inferred from homology"/>
<gene>
    <name evidence="3" type="ORF">EOD42_08330</name>
</gene>
<dbReference type="Pfam" id="PF03401">
    <property type="entry name" value="TctC"/>
    <property type="match status" value="1"/>
</dbReference>
<accession>A0A437MJK6</accession>
<evidence type="ECO:0000313" key="4">
    <source>
        <dbReference type="Proteomes" id="UP000282957"/>
    </source>
</evidence>
<dbReference type="PIRSF" id="PIRSF017082">
    <property type="entry name" value="YflP"/>
    <property type="match status" value="1"/>
</dbReference>
<comment type="caution">
    <text evidence="3">The sequence shown here is derived from an EMBL/GenBank/DDBJ whole genome shotgun (WGS) entry which is preliminary data.</text>
</comment>